<dbReference type="GO" id="GO:0000978">
    <property type="term" value="F:RNA polymerase II cis-regulatory region sequence-specific DNA binding"/>
    <property type="evidence" value="ECO:0007669"/>
    <property type="project" value="TreeGrafter"/>
</dbReference>
<organism evidence="9 10">
    <name type="scientific">Arabis nemorensis</name>
    <dbReference type="NCBI Taxonomy" id="586526"/>
    <lineage>
        <taxon>Eukaryota</taxon>
        <taxon>Viridiplantae</taxon>
        <taxon>Streptophyta</taxon>
        <taxon>Embryophyta</taxon>
        <taxon>Tracheophyta</taxon>
        <taxon>Spermatophyta</taxon>
        <taxon>Magnoliopsida</taxon>
        <taxon>eudicotyledons</taxon>
        <taxon>Gunneridae</taxon>
        <taxon>Pentapetalae</taxon>
        <taxon>rosids</taxon>
        <taxon>malvids</taxon>
        <taxon>Brassicales</taxon>
        <taxon>Brassicaceae</taxon>
        <taxon>Arabideae</taxon>
        <taxon>Arabis</taxon>
    </lineage>
</organism>
<evidence type="ECO:0000313" key="10">
    <source>
        <dbReference type="Proteomes" id="UP000489600"/>
    </source>
</evidence>
<dbReference type="SMART" id="SM00717">
    <property type="entry name" value="SANT"/>
    <property type="match status" value="4"/>
</dbReference>
<accession>A0A565CFR9</accession>
<keyword evidence="10" id="KW-1185">Reference proteome</keyword>
<keyword evidence="3" id="KW-0238">DNA-binding</keyword>
<feature type="region of interest" description="Disordered" evidence="6">
    <location>
        <begin position="1"/>
        <end position="24"/>
    </location>
</feature>
<keyword evidence="5" id="KW-0539">Nucleus</keyword>
<keyword evidence="2" id="KW-0805">Transcription regulation</keyword>
<keyword evidence="4" id="KW-0804">Transcription</keyword>
<dbReference type="GO" id="GO:0005634">
    <property type="term" value="C:nucleus"/>
    <property type="evidence" value="ECO:0007669"/>
    <property type="project" value="UniProtKB-SubCell"/>
</dbReference>
<evidence type="ECO:0000256" key="5">
    <source>
        <dbReference type="ARBA" id="ARBA00023242"/>
    </source>
</evidence>
<dbReference type="GO" id="GO:0042795">
    <property type="term" value="P:snRNA transcription by RNA polymerase II"/>
    <property type="evidence" value="ECO:0007669"/>
    <property type="project" value="TreeGrafter"/>
</dbReference>
<feature type="domain" description="Myb-like" evidence="7">
    <location>
        <begin position="396"/>
        <end position="440"/>
    </location>
</feature>
<dbReference type="Proteomes" id="UP000489600">
    <property type="component" value="Unassembled WGS sequence"/>
</dbReference>
<feature type="domain" description="HTH myb-type" evidence="8">
    <location>
        <begin position="441"/>
        <end position="496"/>
    </location>
</feature>
<evidence type="ECO:0000256" key="1">
    <source>
        <dbReference type="ARBA" id="ARBA00004123"/>
    </source>
</evidence>
<comment type="caution">
    <text evidence="9">The sequence shown here is derived from an EMBL/GenBank/DDBJ whole genome shotgun (WGS) entry which is preliminary data.</text>
</comment>
<evidence type="ECO:0000256" key="6">
    <source>
        <dbReference type="SAM" id="MobiDB-lite"/>
    </source>
</evidence>
<dbReference type="InterPro" id="IPR051575">
    <property type="entry name" value="Myb-like_DNA-bd"/>
</dbReference>
<sequence>MVSKDNSASAEAGGGWTPSDLENEDEFEMLRNIKRQLASSSMDVDLCGNHPPMGLSDSENEDDFEMLRTIKSQLPSCLSVPSDSENEDDFEMLRRIKSQLTLAMEEDEDGAFETLRRPFSAYKKIDLEGNFMNGSEKEVDASDKREVLSRVEAGHLHENTSIEPPDLLETSFASAASSSFPESAQAFVDTVRRNRSYQVFLRRKLGEIEATIKQNEKHKKNVMIVKDFQASCKRITKQALSQSKDPRIELISARESGPPDSSKDNGKKTSPLTLGPPENHCVADYRMAQEQYSVSLVRTKWSTKENENLAKGLKQQFQETLILEATERYSDLEGSTDDINTILESVRNLEITPEMIRQFLPKVNWDQLDIKNRSAAECKSRWMSSEDPLINHASYWTAAEDDHIRLINKNKSFTDWLDVAVSLGTNRTPFQCLARYQRSLNKNILNSKWTAEEDDQLRDAVNLFGENDWQSVASVLKGRIGSQCSNRWKKSLHPTIEMKGSWSSEEEERLKIAFTLIGPKKVGVQCSTKWETLDPNVKRGKWTEEEVAKLSEAVKEHGSKWAEVASHMSGRSRIQCSRKWKGLNPHLVALKREASRLQREATVCNFVDRESERPDLVAGDFLPLAEISLEPEPALKKKRKARQENETEDNVKEKKQRRNRTSVAGTSHNSSVTTNCPRVNRRKVSALVPVEKQDAPN</sequence>
<dbReference type="EMBL" id="CABITT030000007">
    <property type="protein sequence ID" value="VVB12402.1"/>
    <property type="molecule type" value="Genomic_DNA"/>
</dbReference>
<feature type="domain" description="Myb-like" evidence="7">
    <location>
        <begin position="534"/>
        <end position="584"/>
    </location>
</feature>
<dbReference type="OrthoDB" id="2143914at2759"/>
<dbReference type="PANTHER" id="PTHR46621">
    <property type="entry name" value="SNRNA-ACTIVATING PROTEIN COMPLEX SUBUNIT 4"/>
    <property type="match status" value="1"/>
</dbReference>
<evidence type="ECO:0000259" key="7">
    <source>
        <dbReference type="PROSITE" id="PS50090"/>
    </source>
</evidence>
<evidence type="ECO:0000256" key="4">
    <source>
        <dbReference type="ARBA" id="ARBA00023163"/>
    </source>
</evidence>
<feature type="compositionally biased region" description="Basic and acidic residues" evidence="6">
    <location>
        <begin position="642"/>
        <end position="653"/>
    </location>
</feature>
<feature type="domain" description="HTH myb-type" evidence="8">
    <location>
        <begin position="534"/>
        <end position="588"/>
    </location>
</feature>
<feature type="domain" description="Myb-like" evidence="7">
    <location>
        <begin position="441"/>
        <end position="492"/>
    </location>
</feature>
<dbReference type="GO" id="GO:0019185">
    <property type="term" value="C:snRNA-activating protein complex"/>
    <property type="evidence" value="ECO:0007669"/>
    <property type="project" value="TreeGrafter"/>
</dbReference>
<dbReference type="InterPro" id="IPR009057">
    <property type="entry name" value="Homeodomain-like_sf"/>
</dbReference>
<feature type="region of interest" description="Disordered" evidence="6">
    <location>
        <begin position="238"/>
        <end position="277"/>
    </location>
</feature>
<proteinExistence type="predicted"/>
<evidence type="ECO:0000256" key="3">
    <source>
        <dbReference type="ARBA" id="ARBA00023125"/>
    </source>
</evidence>
<comment type="subcellular location">
    <subcellularLocation>
        <location evidence="1">Nucleus</location>
    </subcellularLocation>
</comment>
<dbReference type="PROSITE" id="PS50090">
    <property type="entry name" value="MYB_LIKE"/>
    <property type="match status" value="3"/>
</dbReference>
<dbReference type="PANTHER" id="PTHR46621:SF1">
    <property type="entry name" value="SNRNA-ACTIVATING PROTEIN COMPLEX SUBUNIT 4"/>
    <property type="match status" value="1"/>
</dbReference>
<gene>
    <name evidence="9" type="ORF">ANE_LOCUS22846</name>
</gene>
<evidence type="ECO:0000313" key="9">
    <source>
        <dbReference type="EMBL" id="VVB12402.1"/>
    </source>
</evidence>
<dbReference type="PROSITE" id="PS51294">
    <property type="entry name" value="HTH_MYB"/>
    <property type="match status" value="2"/>
</dbReference>
<feature type="region of interest" description="Disordered" evidence="6">
    <location>
        <begin position="43"/>
        <end position="63"/>
    </location>
</feature>
<dbReference type="Pfam" id="PF00249">
    <property type="entry name" value="Myb_DNA-binding"/>
    <property type="match status" value="2"/>
</dbReference>
<dbReference type="GO" id="GO:0042796">
    <property type="term" value="P:snRNA transcription by RNA polymerase III"/>
    <property type="evidence" value="ECO:0007669"/>
    <property type="project" value="TreeGrafter"/>
</dbReference>
<dbReference type="AlphaFoldDB" id="A0A565CFR9"/>
<evidence type="ECO:0000256" key="2">
    <source>
        <dbReference type="ARBA" id="ARBA00023015"/>
    </source>
</evidence>
<dbReference type="InterPro" id="IPR017930">
    <property type="entry name" value="Myb_dom"/>
</dbReference>
<feature type="compositionally biased region" description="Polar residues" evidence="6">
    <location>
        <begin position="661"/>
        <end position="677"/>
    </location>
</feature>
<dbReference type="InterPro" id="IPR001005">
    <property type="entry name" value="SANT/Myb"/>
</dbReference>
<dbReference type="Gene3D" id="1.10.10.60">
    <property type="entry name" value="Homeodomain-like"/>
    <property type="match status" value="3"/>
</dbReference>
<dbReference type="CDD" id="cd00167">
    <property type="entry name" value="SANT"/>
    <property type="match status" value="2"/>
</dbReference>
<dbReference type="GO" id="GO:0001006">
    <property type="term" value="F:RNA polymerase III type 3 promoter sequence-specific DNA binding"/>
    <property type="evidence" value="ECO:0007669"/>
    <property type="project" value="TreeGrafter"/>
</dbReference>
<evidence type="ECO:0008006" key="11">
    <source>
        <dbReference type="Google" id="ProtNLM"/>
    </source>
</evidence>
<name>A0A565CFR9_9BRAS</name>
<feature type="region of interest" description="Disordered" evidence="6">
    <location>
        <begin position="633"/>
        <end position="697"/>
    </location>
</feature>
<reference evidence="9" key="1">
    <citation type="submission" date="2019-07" db="EMBL/GenBank/DDBJ databases">
        <authorList>
            <person name="Dittberner H."/>
        </authorList>
    </citation>
    <scope>NUCLEOTIDE SEQUENCE [LARGE SCALE GENOMIC DNA]</scope>
</reference>
<evidence type="ECO:0000259" key="8">
    <source>
        <dbReference type="PROSITE" id="PS51294"/>
    </source>
</evidence>
<dbReference type="SUPFAM" id="SSF46689">
    <property type="entry name" value="Homeodomain-like"/>
    <property type="match status" value="3"/>
</dbReference>
<protein>
    <recommendedName>
        <fullName evidence="11">Myb transcription factor</fullName>
    </recommendedName>
</protein>